<evidence type="ECO:0000313" key="3">
    <source>
        <dbReference type="Proteomes" id="UP000041254"/>
    </source>
</evidence>
<evidence type="ECO:0000313" key="2">
    <source>
        <dbReference type="EMBL" id="CEM04368.1"/>
    </source>
</evidence>
<name>A0A0G4EZE2_VITBC</name>
<sequence length="167" mass="18571">MASTHRECSTRRLWLPPQHGPAQIHFGGISSSGCESIMPDDELRLPDASWATGSMWSSGMNFFGSAWPQPSSSQHSHSFSPYRCVTIVRRMDTHSKIRYSLLNFHPQRPPAVTGPHLVAARGHPAHPRTHAPPPPPPHGGGANRTARWRLFLRAGVWQGCRPFFLGR</sequence>
<dbReference type="EMBL" id="CDMY01000350">
    <property type="protein sequence ID" value="CEM04368.1"/>
    <property type="molecule type" value="Genomic_DNA"/>
</dbReference>
<protein>
    <submittedName>
        <fullName evidence="2">Uncharacterized protein</fullName>
    </submittedName>
</protein>
<gene>
    <name evidence="2" type="ORF">Vbra_209</name>
</gene>
<accession>A0A0G4EZE2</accession>
<organism evidence="2 3">
    <name type="scientific">Vitrella brassicaformis (strain CCMP3155)</name>
    <dbReference type="NCBI Taxonomy" id="1169540"/>
    <lineage>
        <taxon>Eukaryota</taxon>
        <taxon>Sar</taxon>
        <taxon>Alveolata</taxon>
        <taxon>Colpodellida</taxon>
        <taxon>Vitrellaceae</taxon>
        <taxon>Vitrella</taxon>
    </lineage>
</organism>
<dbReference type="OrthoDB" id="6372431at2759"/>
<dbReference type="InParanoid" id="A0A0G4EZE2"/>
<feature type="region of interest" description="Disordered" evidence="1">
    <location>
        <begin position="119"/>
        <end position="143"/>
    </location>
</feature>
<proteinExistence type="predicted"/>
<keyword evidence="3" id="KW-1185">Reference proteome</keyword>
<dbReference type="VEuPathDB" id="CryptoDB:Vbra_209"/>
<dbReference type="AlphaFoldDB" id="A0A0G4EZE2"/>
<dbReference type="PROSITE" id="PS51257">
    <property type="entry name" value="PROKAR_LIPOPROTEIN"/>
    <property type="match status" value="1"/>
</dbReference>
<evidence type="ECO:0000256" key="1">
    <source>
        <dbReference type="SAM" id="MobiDB-lite"/>
    </source>
</evidence>
<reference evidence="2 3" key="1">
    <citation type="submission" date="2014-11" db="EMBL/GenBank/DDBJ databases">
        <authorList>
            <person name="Zhu J."/>
            <person name="Qi W."/>
            <person name="Song R."/>
        </authorList>
    </citation>
    <scope>NUCLEOTIDE SEQUENCE [LARGE SCALE GENOMIC DNA]</scope>
</reference>
<dbReference type="Proteomes" id="UP000041254">
    <property type="component" value="Unassembled WGS sequence"/>
</dbReference>